<gene>
    <name evidence="1" type="ORF">A1O9_03348</name>
</gene>
<sequence length="336" mass="37150">MDAYVEDQDVLFDELFSHLRKVETGGVILDEDLLKRAERSLDTSTPGPTLWQLLSTGEALLQVLQQDPRPLTCLLERDISLIPFDELKQSVTANKLEEGLDSPSVPIQLLCIAYLRKAADTPSGASFIAASSSLVKTLLTLWLGSENTEVAERALEAIEGLLAVDSKDSVTVISAGERLGEAQGQGLLWRRIFHDIDVYKILFEWTSLTTSKRDVNTKKGLQLVTISQARLFDFIARAAPLDWAALTTSSLPNVENKYMTRGDDQPFGGILRYAASSMIDSNDLLMEVLRQDFFVKLLGVVEDNNLQNVSPRLLEAIQQGAGVESTRETQDVAMHL</sequence>
<dbReference type="Proteomes" id="UP000027920">
    <property type="component" value="Unassembled WGS sequence"/>
</dbReference>
<name>A0A072PR53_9EURO</name>
<dbReference type="GeneID" id="25278284"/>
<dbReference type="VEuPathDB" id="FungiDB:A1O9_03348"/>
<evidence type="ECO:0000313" key="1">
    <source>
        <dbReference type="EMBL" id="KEF61778.1"/>
    </source>
</evidence>
<organism evidence="1 2">
    <name type="scientific">Exophiala aquamarina CBS 119918</name>
    <dbReference type="NCBI Taxonomy" id="1182545"/>
    <lineage>
        <taxon>Eukaryota</taxon>
        <taxon>Fungi</taxon>
        <taxon>Dikarya</taxon>
        <taxon>Ascomycota</taxon>
        <taxon>Pezizomycotina</taxon>
        <taxon>Eurotiomycetes</taxon>
        <taxon>Chaetothyriomycetidae</taxon>
        <taxon>Chaetothyriales</taxon>
        <taxon>Herpotrichiellaceae</taxon>
        <taxon>Exophiala</taxon>
    </lineage>
</organism>
<comment type="caution">
    <text evidence="1">The sequence shown here is derived from an EMBL/GenBank/DDBJ whole genome shotgun (WGS) entry which is preliminary data.</text>
</comment>
<proteinExistence type="predicted"/>
<dbReference type="Gene3D" id="1.25.10.50">
    <property type="match status" value="1"/>
</dbReference>
<dbReference type="EMBL" id="AMGV01000002">
    <property type="protein sequence ID" value="KEF61778.1"/>
    <property type="molecule type" value="Genomic_DNA"/>
</dbReference>
<dbReference type="AlphaFoldDB" id="A0A072PR53"/>
<protein>
    <submittedName>
        <fullName evidence="1">Uncharacterized protein</fullName>
    </submittedName>
</protein>
<evidence type="ECO:0000313" key="2">
    <source>
        <dbReference type="Proteomes" id="UP000027920"/>
    </source>
</evidence>
<dbReference type="RefSeq" id="XP_013264368.1">
    <property type="nucleotide sequence ID" value="XM_013408914.1"/>
</dbReference>
<dbReference type="HOGENOM" id="CLU_821408_0_0_1"/>
<keyword evidence="2" id="KW-1185">Reference proteome</keyword>
<dbReference type="OrthoDB" id="4538483at2759"/>
<reference evidence="1 2" key="1">
    <citation type="submission" date="2013-03" db="EMBL/GenBank/DDBJ databases">
        <title>The Genome Sequence of Exophiala aquamarina CBS 119918.</title>
        <authorList>
            <consortium name="The Broad Institute Genomics Platform"/>
            <person name="Cuomo C."/>
            <person name="de Hoog S."/>
            <person name="Gorbushina A."/>
            <person name="Walker B."/>
            <person name="Young S.K."/>
            <person name="Zeng Q."/>
            <person name="Gargeya S."/>
            <person name="Fitzgerald M."/>
            <person name="Haas B."/>
            <person name="Abouelleil A."/>
            <person name="Allen A.W."/>
            <person name="Alvarado L."/>
            <person name="Arachchi H.M."/>
            <person name="Berlin A.M."/>
            <person name="Chapman S.B."/>
            <person name="Gainer-Dewar J."/>
            <person name="Goldberg J."/>
            <person name="Griggs A."/>
            <person name="Gujja S."/>
            <person name="Hansen M."/>
            <person name="Howarth C."/>
            <person name="Imamovic A."/>
            <person name="Ireland A."/>
            <person name="Larimer J."/>
            <person name="McCowan C."/>
            <person name="Murphy C."/>
            <person name="Pearson M."/>
            <person name="Poon T.W."/>
            <person name="Priest M."/>
            <person name="Roberts A."/>
            <person name="Saif S."/>
            <person name="Shea T."/>
            <person name="Sisk P."/>
            <person name="Sykes S."/>
            <person name="Wortman J."/>
            <person name="Nusbaum C."/>
            <person name="Birren B."/>
        </authorList>
    </citation>
    <scope>NUCLEOTIDE SEQUENCE [LARGE SCALE GENOMIC DNA]</scope>
    <source>
        <strain evidence="1 2">CBS 119918</strain>
    </source>
</reference>
<dbReference type="STRING" id="1182545.A0A072PR53"/>
<accession>A0A072PR53</accession>